<evidence type="ECO:0000313" key="2">
    <source>
        <dbReference type="Proteomes" id="UP000307602"/>
    </source>
</evidence>
<sequence>MLKKTAEDFVNYLIVQDNSKEILSLKNHDQVLELAKAKGYEINLAELQREMKRLVTFSLSRKGVPQWVVDRMSVDVHD</sequence>
<gene>
    <name evidence="1" type="ORF">EM932_14840</name>
</gene>
<comment type="caution">
    <text evidence="1">The sequence shown here is derived from an EMBL/GenBank/DDBJ whole genome shotgun (WGS) entry which is preliminary data.</text>
</comment>
<name>A0A4S1DUP7_9FLAO</name>
<dbReference type="Proteomes" id="UP000307602">
    <property type="component" value="Unassembled WGS sequence"/>
</dbReference>
<dbReference type="AlphaFoldDB" id="A0A4S1DUP7"/>
<dbReference type="EMBL" id="SRSO01000022">
    <property type="protein sequence ID" value="TGV01555.1"/>
    <property type="molecule type" value="Genomic_DNA"/>
</dbReference>
<protein>
    <submittedName>
        <fullName evidence="1">Nif11 family protein</fullName>
    </submittedName>
</protein>
<organism evidence="1 2">
    <name type="scientific">Flavivirga rizhaonensis</name>
    <dbReference type="NCBI Taxonomy" id="2559571"/>
    <lineage>
        <taxon>Bacteria</taxon>
        <taxon>Pseudomonadati</taxon>
        <taxon>Bacteroidota</taxon>
        <taxon>Flavobacteriia</taxon>
        <taxon>Flavobacteriales</taxon>
        <taxon>Flavobacteriaceae</taxon>
        <taxon>Flavivirga</taxon>
    </lineage>
</organism>
<evidence type="ECO:0000313" key="1">
    <source>
        <dbReference type="EMBL" id="TGV01555.1"/>
    </source>
</evidence>
<keyword evidence="2" id="KW-1185">Reference proteome</keyword>
<dbReference type="RefSeq" id="WP_135877983.1">
    <property type="nucleotide sequence ID" value="NZ_SRSO01000022.1"/>
</dbReference>
<proteinExistence type="predicted"/>
<reference evidence="1 2" key="1">
    <citation type="submission" date="2019-04" db="EMBL/GenBank/DDBJ databases">
        <authorList>
            <person name="Liu A."/>
        </authorList>
    </citation>
    <scope>NUCLEOTIDE SEQUENCE [LARGE SCALE GENOMIC DNA]</scope>
    <source>
        <strain evidence="1 2">RZ03</strain>
    </source>
</reference>
<accession>A0A4S1DUP7</accession>